<gene>
    <name evidence="1" type="ORF">JJN12_07790</name>
</gene>
<dbReference type="EMBL" id="JAEPRJ010000001">
    <property type="protein sequence ID" value="MBK5897675.1"/>
    <property type="molecule type" value="Genomic_DNA"/>
</dbReference>
<evidence type="ECO:0000313" key="1">
    <source>
        <dbReference type="EMBL" id="MBK5897675.1"/>
    </source>
</evidence>
<evidence type="ECO:0000313" key="2">
    <source>
        <dbReference type="Proteomes" id="UP000604730"/>
    </source>
</evidence>
<protein>
    <submittedName>
        <fullName evidence="1">Uncharacterized protein</fullName>
    </submittedName>
</protein>
<sequence length="61" mass="6785">MCNLSLGIEERAAEKATEKAIENVVLNMHSNNFSLEQISIATDKSVEEIKKIINEHETAKA</sequence>
<name>A0ABS1J0U4_9FIRM</name>
<organism evidence="1 2">
    <name type="scientific">Catonella massiliensis</name>
    <dbReference type="NCBI Taxonomy" id="2799636"/>
    <lineage>
        <taxon>Bacteria</taxon>
        <taxon>Bacillati</taxon>
        <taxon>Bacillota</taxon>
        <taxon>Clostridia</taxon>
        <taxon>Lachnospirales</taxon>
        <taxon>Lachnospiraceae</taxon>
        <taxon>Catonella</taxon>
    </lineage>
</organism>
<reference evidence="1 2" key="1">
    <citation type="submission" date="2021-01" db="EMBL/GenBank/DDBJ databases">
        <title>Isolation and description of Catonella massiliensis sp. nov., a novel Catonella species, isolated from a stable periodontitis subject.</title>
        <authorList>
            <person name="Antezack A."/>
            <person name="Boxberger M."/>
            <person name="La Scola B."/>
            <person name="Monnet-Corti V."/>
        </authorList>
    </citation>
    <scope>NUCLEOTIDE SEQUENCE [LARGE SCALE GENOMIC DNA]</scope>
    <source>
        <strain evidence="1 2">Marseille-Q4567</strain>
    </source>
</reference>
<keyword evidence="2" id="KW-1185">Reference proteome</keyword>
<comment type="caution">
    <text evidence="1">The sequence shown here is derived from an EMBL/GenBank/DDBJ whole genome shotgun (WGS) entry which is preliminary data.</text>
</comment>
<dbReference type="Proteomes" id="UP000604730">
    <property type="component" value="Unassembled WGS sequence"/>
</dbReference>
<proteinExistence type="predicted"/>
<dbReference type="RefSeq" id="WP_208429142.1">
    <property type="nucleotide sequence ID" value="NZ_JAEPRJ010000001.1"/>
</dbReference>
<accession>A0ABS1J0U4</accession>